<dbReference type="EnsemblBacteria" id="ACA38021">
    <property type="protein sequence ID" value="ACA38021"/>
    <property type="gene ID" value="Bsph_0394"/>
</dbReference>
<dbReference type="HOGENOM" id="CLU_3100494_0_0_9"/>
<accession>B1HVK2</accession>
<dbReference type="AlphaFoldDB" id="B1HVK2"/>
<reference evidence="1 2" key="1">
    <citation type="journal article" date="2008" name="J. Bacteriol.">
        <title>Complete genome sequence of the mosquitocidal bacterium Bacillus sphaericus C3-41 and comparison with those of closely related Bacillus species.</title>
        <authorList>
            <person name="Hu X."/>
            <person name="Fan W."/>
            <person name="Han B."/>
            <person name="Liu H."/>
            <person name="Zheng D."/>
            <person name="Li Q."/>
            <person name="Dong W."/>
            <person name="Yan J."/>
            <person name="Gao M."/>
            <person name="Berry C."/>
            <person name="Yuan Z."/>
        </authorList>
    </citation>
    <scope>NUCLEOTIDE SEQUENCE [LARGE SCALE GENOMIC DNA]</scope>
    <source>
        <strain evidence="1 2">C3-41</strain>
    </source>
</reference>
<dbReference type="EMBL" id="CP000817">
    <property type="protein sequence ID" value="ACA38021.1"/>
    <property type="molecule type" value="Genomic_DNA"/>
</dbReference>
<gene>
    <name evidence="1" type="ordered locus">Bsph_0394</name>
</gene>
<proteinExistence type="predicted"/>
<dbReference type="KEGG" id="lsp:Bsph_0394"/>
<evidence type="ECO:0000313" key="2">
    <source>
        <dbReference type="Proteomes" id="UP000002164"/>
    </source>
</evidence>
<name>B1HVK2_LYSSC</name>
<protein>
    <submittedName>
        <fullName evidence="1">Uncharacterized protein</fullName>
    </submittedName>
</protein>
<dbReference type="Proteomes" id="UP000002164">
    <property type="component" value="Chromosome"/>
</dbReference>
<sequence>MFSTVLVLGVIFTWLASAEGIIAPENKKVVVAKILANNFPFFINETTPYNI</sequence>
<organism evidence="1 2">
    <name type="scientific">Lysinibacillus sphaericus (strain C3-41)</name>
    <dbReference type="NCBI Taxonomy" id="444177"/>
    <lineage>
        <taxon>Bacteria</taxon>
        <taxon>Bacillati</taxon>
        <taxon>Bacillota</taxon>
        <taxon>Bacilli</taxon>
        <taxon>Bacillales</taxon>
        <taxon>Bacillaceae</taxon>
        <taxon>Lysinibacillus</taxon>
    </lineage>
</organism>
<evidence type="ECO:0000313" key="1">
    <source>
        <dbReference type="EMBL" id="ACA38021.1"/>
    </source>
</evidence>